<dbReference type="Proteomes" id="UP001576780">
    <property type="component" value="Unassembled WGS sequence"/>
</dbReference>
<name>A0ABV4WLJ8_9CYAN</name>
<evidence type="ECO:0000313" key="1">
    <source>
        <dbReference type="EMBL" id="MFB2835945.1"/>
    </source>
</evidence>
<evidence type="ECO:0000313" key="2">
    <source>
        <dbReference type="Proteomes" id="UP001576780"/>
    </source>
</evidence>
<protein>
    <submittedName>
        <fullName evidence="1">Uncharacterized protein</fullName>
    </submittedName>
</protein>
<accession>A0ABV4WLJ8</accession>
<organism evidence="1 2">
    <name type="scientific">Floridaenema evergladense BLCC-F167</name>
    <dbReference type="NCBI Taxonomy" id="3153639"/>
    <lineage>
        <taxon>Bacteria</taxon>
        <taxon>Bacillati</taxon>
        <taxon>Cyanobacteriota</taxon>
        <taxon>Cyanophyceae</taxon>
        <taxon>Oscillatoriophycideae</taxon>
        <taxon>Aerosakkonematales</taxon>
        <taxon>Aerosakkonemataceae</taxon>
        <taxon>Floridanema</taxon>
        <taxon>Floridanema evergladense</taxon>
    </lineage>
</organism>
<proteinExistence type="predicted"/>
<keyword evidence="2" id="KW-1185">Reference proteome</keyword>
<gene>
    <name evidence="1" type="ORF">ACE1CA_15550</name>
</gene>
<dbReference type="RefSeq" id="WP_413278344.1">
    <property type="nucleotide sequence ID" value="NZ_JBHFNT010000131.1"/>
</dbReference>
<sequence>MSETLYDLAKQIKALMEADWQNNSAELSSQMAEMKVRFLQEIIQLNQPDMLQKIIELDTDLEMPFDIIKATYQQLLKLGYRDTNTLRNYAHYLLLHGPDWDAEANNILAKLSSEKATINQV</sequence>
<dbReference type="EMBL" id="JBHFNT010000131">
    <property type="protein sequence ID" value="MFB2835945.1"/>
    <property type="molecule type" value="Genomic_DNA"/>
</dbReference>
<comment type="caution">
    <text evidence="1">The sequence shown here is derived from an EMBL/GenBank/DDBJ whole genome shotgun (WGS) entry which is preliminary data.</text>
</comment>
<reference evidence="1 2" key="1">
    <citation type="submission" date="2024-09" db="EMBL/GenBank/DDBJ databases">
        <title>Floridaenema gen nov. (Aerosakkonemataceae, Aerosakkonematales ord. nov., Cyanobacteria) from benthic tropical and subtropical fresh waters, with the description of four new species.</title>
        <authorList>
            <person name="Moretto J.A."/>
            <person name="Berthold D.E."/>
            <person name="Lefler F.W."/>
            <person name="Huang I.-S."/>
            <person name="Laughinghouse H. IV."/>
        </authorList>
    </citation>
    <scope>NUCLEOTIDE SEQUENCE [LARGE SCALE GENOMIC DNA]</scope>
    <source>
        <strain evidence="1 2">BLCC-F167</strain>
    </source>
</reference>